<gene>
    <name evidence="8" type="ORF">EDC25_12724</name>
</gene>
<dbReference type="GO" id="GO:0006352">
    <property type="term" value="P:DNA-templated transcription initiation"/>
    <property type="evidence" value="ECO:0007669"/>
    <property type="project" value="InterPro"/>
</dbReference>
<feature type="domain" description="RNA polymerase sigma factor 70 region 4 type 2" evidence="7">
    <location>
        <begin position="125"/>
        <end position="173"/>
    </location>
</feature>
<dbReference type="InterPro" id="IPR039425">
    <property type="entry name" value="RNA_pol_sigma-70-like"/>
</dbReference>
<evidence type="ECO:0000256" key="4">
    <source>
        <dbReference type="ARBA" id="ARBA00023125"/>
    </source>
</evidence>
<evidence type="ECO:0000313" key="8">
    <source>
        <dbReference type="EMBL" id="TCS93528.1"/>
    </source>
</evidence>
<keyword evidence="4" id="KW-0238">DNA-binding</keyword>
<dbReference type="InterPro" id="IPR013324">
    <property type="entry name" value="RNA_pol_sigma_r3/r4-like"/>
</dbReference>
<dbReference type="NCBIfam" id="TIGR02937">
    <property type="entry name" value="sigma70-ECF"/>
    <property type="match status" value="1"/>
</dbReference>
<evidence type="ECO:0000259" key="7">
    <source>
        <dbReference type="Pfam" id="PF08281"/>
    </source>
</evidence>
<protein>
    <submittedName>
        <fullName evidence="8">RNA polymerase sigma-70 factor (ECF subfamily)</fullName>
    </submittedName>
</protein>
<evidence type="ECO:0000259" key="6">
    <source>
        <dbReference type="Pfam" id="PF04542"/>
    </source>
</evidence>
<dbReference type="InterPro" id="IPR013325">
    <property type="entry name" value="RNA_pol_sigma_r2"/>
</dbReference>
<dbReference type="Pfam" id="PF04542">
    <property type="entry name" value="Sigma70_r2"/>
    <property type="match status" value="1"/>
</dbReference>
<comment type="similarity">
    <text evidence="1">Belongs to the sigma-70 factor family. ECF subfamily.</text>
</comment>
<dbReference type="AlphaFoldDB" id="A0A4R3L3M7"/>
<dbReference type="RefSeq" id="WP_132577640.1">
    <property type="nucleotide sequence ID" value="NZ_JBHLWF010000032.1"/>
</dbReference>
<accession>A0A4R3L3M7</accession>
<proteinExistence type="inferred from homology"/>
<keyword evidence="3" id="KW-0731">Sigma factor</keyword>
<dbReference type="PANTHER" id="PTHR43133:SF8">
    <property type="entry name" value="RNA POLYMERASE SIGMA FACTOR HI_1459-RELATED"/>
    <property type="match status" value="1"/>
</dbReference>
<sequence>MEGTASTSTFSGDIDPGQLSSLRQGCPAALAAAYDRFARPAYGLAIRVLGNPEDAADLVQDVFLRLPRASRQFRGDAPFGAWLRKLVANATIDRLRERKRLVPLDQAHVELGLDSGVLDAIHAGELLQRLSPTARLVLLLHAVEGMTHAEMAVLFQQSESYSKSILSRALKRLRDLYRSDSPVPP</sequence>
<dbReference type="OrthoDB" id="6236508at2"/>
<dbReference type="Proteomes" id="UP000294599">
    <property type="component" value="Unassembled WGS sequence"/>
</dbReference>
<feature type="domain" description="RNA polymerase sigma-70 region 2" evidence="6">
    <location>
        <begin position="34"/>
        <end position="100"/>
    </location>
</feature>
<name>A0A4R3L3M7_9GAMM</name>
<dbReference type="InterPro" id="IPR036388">
    <property type="entry name" value="WH-like_DNA-bd_sf"/>
</dbReference>
<evidence type="ECO:0000313" key="9">
    <source>
        <dbReference type="Proteomes" id="UP000294599"/>
    </source>
</evidence>
<evidence type="ECO:0000256" key="5">
    <source>
        <dbReference type="ARBA" id="ARBA00023163"/>
    </source>
</evidence>
<dbReference type="SUPFAM" id="SSF88946">
    <property type="entry name" value="Sigma2 domain of RNA polymerase sigma factors"/>
    <property type="match status" value="1"/>
</dbReference>
<evidence type="ECO:0000256" key="3">
    <source>
        <dbReference type="ARBA" id="ARBA00023082"/>
    </source>
</evidence>
<dbReference type="Gene3D" id="1.10.1740.10">
    <property type="match status" value="1"/>
</dbReference>
<dbReference type="SUPFAM" id="SSF88659">
    <property type="entry name" value="Sigma3 and sigma4 domains of RNA polymerase sigma factors"/>
    <property type="match status" value="1"/>
</dbReference>
<dbReference type="PANTHER" id="PTHR43133">
    <property type="entry name" value="RNA POLYMERASE ECF-TYPE SIGMA FACTO"/>
    <property type="match status" value="1"/>
</dbReference>
<keyword evidence="5" id="KW-0804">Transcription</keyword>
<keyword evidence="2" id="KW-0805">Transcription regulation</keyword>
<dbReference type="InterPro" id="IPR007627">
    <property type="entry name" value="RNA_pol_sigma70_r2"/>
</dbReference>
<dbReference type="CDD" id="cd06171">
    <property type="entry name" value="Sigma70_r4"/>
    <property type="match status" value="1"/>
</dbReference>
<organism evidence="8 9">
    <name type="scientific">Pseudofulvimonas gallinarii</name>
    <dbReference type="NCBI Taxonomy" id="634155"/>
    <lineage>
        <taxon>Bacteria</taxon>
        <taxon>Pseudomonadati</taxon>
        <taxon>Pseudomonadota</taxon>
        <taxon>Gammaproteobacteria</taxon>
        <taxon>Lysobacterales</taxon>
        <taxon>Rhodanobacteraceae</taxon>
        <taxon>Pseudofulvimonas</taxon>
    </lineage>
</organism>
<dbReference type="GO" id="GO:0016987">
    <property type="term" value="F:sigma factor activity"/>
    <property type="evidence" value="ECO:0007669"/>
    <property type="project" value="UniProtKB-KW"/>
</dbReference>
<dbReference type="Gene3D" id="1.10.10.10">
    <property type="entry name" value="Winged helix-like DNA-binding domain superfamily/Winged helix DNA-binding domain"/>
    <property type="match status" value="1"/>
</dbReference>
<dbReference type="InterPro" id="IPR014284">
    <property type="entry name" value="RNA_pol_sigma-70_dom"/>
</dbReference>
<evidence type="ECO:0000256" key="2">
    <source>
        <dbReference type="ARBA" id="ARBA00023015"/>
    </source>
</evidence>
<evidence type="ECO:0000256" key="1">
    <source>
        <dbReference type="ARBA" id="ARBA00010641"/>
    </source>
</evidence>
<reference evidence="8 9" key="1">
    <citation type="submission" date="2019-03" db="EMBL/GenBank/DDBJ databases">
        <title>Genomic Encyclopedia of Type Strains, Phase IV (KMG-IV): sequencing the most valuable type-strain genomes for metagenomic binning, comparative biology and taxonomic classification.</title>
        <authorList>
            <person name="Goeker M."/>
        </authorList>
    </citation>
    <scope>NUCLEOTIDE SEQUENCE [LARGE SCALE GENOMIC DNA]</scope>
    <source>
        <strain evidence="8 9">DSM 21944</strain>
    </source>
</reference>
<dbReference type="Pfam" id="PF08281">
    <property type="entry name" value="Sigma70_r4_2"/>
    <property type="match status" value="1"/>
</dbReference>
<keyword evidence="9" id="KW-1185">Reference proteome</keyword>
<dbReference type="InterPro" id="IPR013249">
    <property type="entry name" value="RNA_pol_sigma70_r4_t2"/>
</dbReference>
<dbReference type="GO" id="GO:0003677">
    <property type="term" value="F:DNA binding"/>
    <property type="evidence" value="ECO:0007669"/>
    <property type="project" value="UniProtKB-KW"/>
</dbReference>
<dbReference type="EMBL" id="SMAF01000027">
    <property type="protein sequence ID" value="TCS93528.1"/>
    <property type="molecule type" value="Genomic_DNA"/>
</dbReference>
<comment type="caution">
    <text evidence="8">The sequence shown here is derived from an EMBL/GenBank/DDBJ whole genome shotgun (WGS) entry which is preliminary data.</text>
</comment>